<feature type="chain" id="PRO_5030040133" description="Holliday junction resolvase" evidence="1">
    <location>
        <begin position="25"/>
        <end position="105"/>
    </location>
</feature>
<dbReference type="EMBL" id="FNTC01000002">
    <property type="protein sequence ID" value="SEB56969.1"/>
    <property type="molecule type" value="Genomic_DNA"/>
</dbReference>
<keyword evidence="3" id="KW-1185">Reference proteome</keyword>
<dbReference type="Pfam" id="PF09498">
    <property type="entry name" value="DUF2388"/>
    <property type="match status" value="1"/>
</dbReference>
<protein>
    <recommendedName>
        <fullName evidence="4">Holliday junction resolvase</fullName>
    </recommendedName>
</protein>
<gene>
    <name evidence="2" type="ORF">SAMN04490187_1035</name>
</gene>
<name>A0A231GCG6_PSEJE</name>
<evidence type="ECO:0008006" key="4">
    <source>
        <dbReference type="Google" id="ProtNLM"/>
    </source>
</evidence>
<evidence type="ECO:0000313" key="2">
    <source>
        <dbReference type="EMBL" id="SEB56969.1"/>
    </source>
</evidence>
<accession>A0A231GCG6</accession>
<organism evidence="2 3">
    <name type="scientific">Pseudomonas jessenii</name>
    <dbReference type="NCBI Taxonomy" id="77298"/>
    <lineage>
        <taxon>Bacteria</taxon>
        <taxon>Pseudomonadati</taxon>
        <taxon>Pseudomonadota</taxon>
        <taxon>Gammaproteobacteria</taxon>
        <taxon>Pseudomonadales</taxon>
        <taxon>Pseudomonadaceae</taxon>
        <taxon>Pseudomonas</taxon>
    </lineage>
</organism>
<sequence length="105" mass="11272">MRFPSSFLIAPAFLTLGYCGSAHAYDAFNLSTQGIVASGYATSLVTSAPFDHKLLLAAHDDAAAFIASDGQLRGARLESALRYLRRTQAKLRANDLELAQAILVQ</sequence>
<dbReference type="Proteomes" id="UP000198542">
    <property type="component" value="Unassembled WGS sequence"/>
</dbReference>
<evidence type="ECO:0000313" key="3">
    <source>
        <dbReference type="Proteomes" id="UP000198542"/>
    </source>
</evidence>
<proteinExistence type="predicted"/>
<dbReference type="NCBIfam" id="TIGR02448">
    <property type="entry name" value="conserverd hypothetical protein"/>
    <property type="match status" value="1"/>
</dbReference>
<dbReference type="RefSeq" id="WP_057712573.1">
    <property type="nucleotide sequence ID" value="NZ_FNTC01000002.1"/>
</dbReference>
<dbReference type="InterPro" id="IPR012661">
    <property type="entry name" value="CHP02448"/>
</dbReference>
<evidence type="ECO:0000256" key="1">
    <source>
        <dbReference type="SAM" id="SignalP"/>
    </source>
</evidence>
<reference evidence="3" key="1">
    <citation type="submission" date="2016-10" db="EMBL/GenBank/DDBJ databases">
        <authorList>
            <person name="Varghese N."/>
            <person name="Submissions S."/>
        </authorList>
    </citation>
    <scope>NUCLEOTIDE SEQUENCE [LARGE SCALE GENOMIC DNA]</scope>
    <source>
        <strain evidence="3">BS3660</strain>
    </source>
</reference>
<dbReference type="AlphaFoldDB" id="A0A231GCG6"/>
<feature type="signal peptide" evidence="1">
    <location>
        <begin position="1"/>
        <end position="24"/>
    </location>
</feature>
<keyword evidence="1" id="KW-0732">Signal</keyword>